<reference evidence="2" key="2">
    <citation type="submission" date="2013-12" db="EMBL/GenBank/DDBJ databases">
        <authorList>
            <person name="Yu Y."/>
            <person name="Lee S."/>
            <person name="de Baynast K."/>
            <person name="Wissotski M."/>
            <person name="Liu L."/>
            <person name="Talag J."/>
            <person name="Goicoechea J."/>
            <person name="Angelova A."/>
            <person name="Jetty R."/>
            <person name="Kudrna D."/>
            <person name="Golser W."/>
            <person name="Rivera L."/>
            <person name="Zhang J."/>
            <person name="Wing R."/>
        </authorList>
    </citation>
    <scope>NUCLEOTIDE SEQUENCE</scope>
</reference>
<dbReference type="AlphaFoldDB" id="A0A0D9XQJ5"/>
<dbReference type="Gramene" id="LPERR11G06660.1">
    <property type="protein sequence ID" value="LPERR11G06660.1"/>
    <property type="gene ID" value="LPERR11G06660"/>
</dbReference>
<organism evidence="1 2">
    <name type="scientific">Leersia perrieri</name>
    <dbReference type="NCBI Taxonomy" id="77586"/>
    <lineage>
        <taxon>Eukaryota</taxon>
        <taxon>Viridiplantae</taxon>
        <taxon>Streptophyta</taxon>
        <taxon>Embryophyta</taxon>
        <taxon>Tracheophyta</taxon>
        <taxon>Spermatophyta</taxon>
        <taxon>Magnoliopsida</taxon>
        <taxon>Liliopsida</taxon>
        <taxon>Poales</taxon>
        <taxon>Poaceae</taxon>
        <taxon>BOP clade</taxon>
        <taxon>Oryzoideae</taxon>
        <taxon>Oryzeae</taxon>
        <taxon>Oryzinae</taxon>
        <taxon>Leersia</taxon>
    </lineage>
</organism>
<reference evidence="1 2" key="1">
    <citation type="submission" date="2012-08" db="EMBL/GenBank/DDBJ databases">
        <title>Oryza genome evolution.</title>
        <authorList>
            <person name="Wing R.A."/>
        </authorList>
    </citation>
    <scope>NUCLEOTIDE SEQUENCE</scope>
</reference>
<dbReference type="Proteomes" id="UP000032180">
    <property type="component" value="Chromosome 11"/>
</dbReference>
<protein>
    <submittedName>
        <fullName evidence="1">Uncharacterized protein</fullName>
    </submittedName>
</protein>
<proteinExistence type="predicted"/>
<dbReference type="EnsemblPlants" id="LPERR11G06660.1">
    <property type="protein sequence ID" value="LPERR11G06660.1"/>
    <property type="gene ID" value="LPERR11G06660"/>
</dbReference>
<sequence length="70" mass="7677">MDALELQTGEIQHNLKEHMAQTLEWQHHADAQVEGIGGVPELSSVNPLTVKVGLLVECCEKPLLLQDGSF</sequence>
<keyword evidence="2" id="KW-1185">Reference proteome</keyword>
<evidence type="ECO:0000313" key="1">
    <source>
        <dbReference type="EnsemblPlants" id="LPERR11G06660.1"/>
    </source>
</evidence>
<evidence type="ECO:0000313" key="2">
    <source>
        <dbReference type="Proteomes" id="UP000032180"/>
    </source>
</evidence>
<dbReference type="HOGENOM" id="CLU_2761421_0_0_1"/>
<name>A0A0D9XQJ5_9ORYZ</name>
<reference evidence="1" key="3">
    <citation type="submission" date="2015-04" db="UniProtKB">
        <authorList>
            <consortium name="EnsemblPlants"/>
        </authorList>
    </citation>
    <scope>IDENTIFICATION</scope>
</reference>
<accession>A0A0D9XQJ5</accession>